<dbReference type="InterPro" id="IPR002104">
    <property type="entry name" value="Integrase_catalytic"/>
</dbReference>
<evidence type="ECO:0000256" key="3">
    <source>
        <dbReference type="ARBA" id="ARBA00023172"/>
    </source>
</evidence>
<dbReference type="CDD" id="cd01185">
    <property type="entry name" value="INTN1_C_like"/>
    <property type="match status" value="1"/>
</dbReference>
<organism evidence="5 6">
    <name type="scientific">Dysgonomonas mossii</name>
    <dbReference type="NCBI Taxonomy" id="163665"/>
    <lineage>
        <taxon>Bacteria</taxon>
        <taxon>Pseudomonadati</taxon>
        <taxon>Bacteroidota</taxon>
        <taxon>Bacteroidia</taxon>
        <taxon>Bacteroidales</taxon>
        <taxon>Dysgonomonadaceae</taxon>
        <taxon>Dysgonomonas</taxon>
    </lineage>
</organism>
<evidence type="ECO:0000256" key="1">
    <source>
        <dbReference type="ARBA" id="ARBA00008857"/>
    </source>
</evidence>
<feature type="domain" description="Tyr recombinase" evidence="4">
    <location>
        <begin position="227"/>
        <end position="404"/>
    </location>
</feature>
<evidence type="ECO:0000256" key="2">
    <source>
        <dbReference type="ARBA" id="ARBA00023125"/>
    </source>
</evidence>
<reference evidence="5 6" key="1">
    <citation type="submission" date="2019-03" db="EMBL/GenBank/DDBJ databases">
        <title>Diversity of the mouse oral microbiome.</title>
        <authorList>
            <person name="Joseph S."/>
            <person name="Aduse-Opoku J."/>
            <person name="Curtis M."/>
            <person name="Wade W."/>
            <person name="Hashim A."/>
        </authorList>
    </citation>
    <scope>NUCLEOTIDE SEQUENCE [LARGE SCALE GENOMIC DNA]</scope>
    <source>
        <strain evidence="5 6">P11</strain>
    </source>
</reference>
<dbReference type="SUPFAM" id="SSF56349">
    <property type="entry name" value="DNA breaking-rejoining enzymes"/>
    <property type="match status" value="1"/>
</dbReference>
<dbReference type="PANTHER" id="PTHR30349">
    <property type="entry name" value="PHAGE INTEGRASE-RELATED"/>
    <property type="match status" value="1"/>
</dbReference>
<keyword evidence="3" id="KW-0233">DNA recombination</keyword>
<evidence type="ECO:0000259" key="4">
    <source>
        <dbReference type="PROSITE" id="PS51898"/>
    </source>
</evidence>
<dbReference type="InterPro" id="IPR035386">
    <property type="entry name" value="Arm-DNA-bind_5"/>
</dbReference>
<gene>
    <name evidence="5" type="ORF">E4T88_14025</name>
</gene>
<comment type="similarity">
    <text evidence="1">Belongs to the 'phage' integrase family.</text>
</comment>
<dbReference type="InterPro" id="IPR011010">
    <property type="entry name" value="DNA_brk_join_enz"/>
</dbReference>
<dbReference type="PANTHER" id="PTHR30349:SF64">
    <property type="entry name" value="PROPHAGE INTEGRASE INTD-RELATED"/>
    <property type="match status" value="1"/>
</dbReference>
<comment type="caution">
    <text evidence="5">The sequence shown here is derived from an EMBL/GenBank/DDBJ whole genome shotgun (WGS) entry which is preliminary data.</text>
</comment>
<evidence type="ECO:0000313" key="5">
    <source>
        <dbReference type="EMBL" id="TFU87431.1"/>
    </source>
</evidence>
<dbReference type="Proteomes" id="UP000298285">
    <property type="component" value="Unassembled WGS sequence"/>
</dbReference>
<dbReference type="Gene3D" id="1.10.150.130">
    <property type="match status" value="1"/>
</dbReference>
<dbReference type="GO" id="GO:0015074">
    <property type="term" value="P:DNA integration"/>
    <property type="evidence" value="ECO:0007669"/>
    <property type="project" value="InterPro"/>
</dbReference>
<dbReference type="GO" id="GO:0006310">
    <property type="term" value="P:DNA recombination"/>
    <property type="evidence" value="ECO:0007669"/>
    <property type="project" value="UniProtKB-KW"/>
</dbReference>
<dbReference type="GO" id="GO:0003677">
    <property type="term" value="F:DNA binding"/>
    <property type="evidence" value="ECO:0007669"/>
    <property type="project" value="UniProtKB-KW"/>
</dbReference>
<evidence type="ECO:0000313" key="6">
    <source>
        <dbReference type="Proteomes" id="UP000298285"/>
    </source>
</evidence>
<protein>
    <submittedName>
        <fullName evidence="5">Site-specific integrase</fullName>
    </submittedName>
</protein>
<name>A0A4Y9IJW0_9BACT</name>
<dbReference type="AlphaFoldDB" id="A0A4Y9IJW0"/>
<dbReference type="PROSITE" id="PS51898">
    <property type="entry name" value="TYR_RECOMBINASE"/>
    <property type="match status" value="1"/>
</dbReference>
<dbReference type="InterPro" id="IPR025269">
    <property type="entry name" value="SAM-like_dom"/>
</dbReference>
<dbReference type="Pfam" id="PF13102">
    <property type="entry name" value="Phage_int_SAM_5"/>
    <property type="match status" value="1"/>
</dbReference>
<sequence length="418" mass="48678">MMTKKRNTFNVVCLIRKNRVMKNGQVPLFMRTTVNSNVVDIPIAGSVNPSQWSQAQGKTRGNSREAQELNYNIQSVKSRIHQIFCDLGLAGKPITAQIIKDIYLGNHKDEEEDGKTLVEVHSEHNERCRQLLNIEYSQSTIYKFDTSLKYLKEFMDKELDRKDIPLKNINEDFIRKYELYLKTEKGCANNSAIKHLKIFKKIIRIALLNDWLHKDPFASIKFRQDEVHVEFLTMNELQTLINKEISIKRLSQIRDVFVFCSFTGLAFVDVKNLKEEHIIKNSDEEIWIRKPREKTNNMCNIPLLNIPKMLLEKYKDDRGCQLKGQLLPVPTNQKYNTYLKEIANLCGINKRLTAHVARHTFATEICLSQGVPIESVSRMLGHRDLRSTRIYAKITNHKIAEDMEALEERIKDKFQVVV</sequence>
<dbReference type="OrthoDB" id="1493636at2"/>
<dbReference type="EMBL" id="SPPK01000005">
    <property type="protein sequence ID" value="TFU87431.1"/>
    <property type="molecule type" value="Genomic_DNA"/>
</dbReference>
<dbReference type="InterPro" id="IPR050090">
    <property type="entry name" value="Tyrosine_recombinase_XerCD"/>
</dbReference>
<dbReference type="Gene3D" id="1.10.443.10">
    <property type="entry name" value="Intergrase catalytic core"/>
    <property type="match status" value="1"/>
</dbReference>
<dbReference type="InterPro" id="IPR010998">
    <property type="entry name" value="Integrase_recombinase_N"/>
</dbReference>
<dbReference type="InterPro" id="IPR013762">
    <property type="entry name" value="Integrase-like_cat_sf"/>
</dbReference>
<accession>A0A4Y9IJW0</accession>
<keyword evidence="2" id="KW-0238">DNA-binding</keyword>
<dbReference type="Pfam" id="PF17293">
    <property type="entry name" value="Arm-DNA-bind_5"/>
    <property type="match status" value="1"/>
</dbReference>
<dbReference type="Pfam" id="PF00589">
    <property type="entry name" value="Phage_integrase"/>
    <property type="match status" value="1"/>
</dbReference>
<proteinExistence type="inferred from homology"/>